<dbReference type="InterPro" id="IPR001790">
    <property type="entry name" value="Ribosomal_uL10"/>
</dbReference>
<evidence type="ECO:0000313" key="7">
    <source>
        <dbReference type="Proteomes" id="UP000034740"/>
    </source>
</evidence>
<evidence type="ECO:0000256" key="3">
    <source>
        <dbReference type="ARBA" id="ARBA00023274"/>
    </source>
</evidence>
<keyword evidence="5" id="KW-0694">RNA-binding</keyword>
<dbReference type="GO" id="GO:0006412">
    <property type="term" value="P:translation"/>
    <property type="evidence" value="ECO:0007669"/>
    <property type="project" value="UniProtKB-UniRule"/>
</dbReference>
<sequence>MAITKQKKSEIVEKVRDIASKAKTLVFANFKGLTVAQQSEMRRALRAQGIGYTVAKKSLLKRGLEGKFQGEPPALEGEIALAYGPAFAGASAGKDDELAPARELAAFVKKFSGGLAFAGGVFQGKYVGKDGIISIAAIPGLDVLRAQFVYTINGPIQKLAVVLNEVAKKR</sequence>
<name>A0A0G1XY09_9BACT</name>
<proteinExistence type="inferred from homology"/>
<dbReference type="InterPro" id="IPR022973">
    <property type="entry name" value="Ribosomal_uL10_bac"/>
</dbReference>
<dbReference type="Proteomes" id="UP000034740">
    <property type="component" value="Unassembled WGS sequence"/>
</dbReference>
<dbReference type="Gene3D" id="3.30.70.1730">
    <property type="match status" value="1"/>
</dbReference>
<dbReference type="GO" id="GO:0070180">
    <property type="term" value="F:large ribosomal subunit rRNA binding"/>
    <property type="evidence" value="ECO:0007669"/>
    <property type="project" value="UniProtKB-UniRule"/>
</dbReference>
<evidence type="ECO:0000256" key="4">
    <source>
        <dbReference type="ARBA" id="ARBA00035202"/>
    </source>
</evidence>
<comment type="similarity">
    <text evidence="1 5">Belongs to the universal ribosomal protein uL10 family.</text>
</comment>
<gene>
    <name evidence="5" type="primary">rplJ</name>
    <name evidence="6" type="ORF">UY83_C0003G0075</name>
</gene>
<evidence type="ECO:0000256" key="1">
    <source>
        <dbReference type="ARBA" id="ARBA00008889"/>
    </source>
</evidence>
<dbReference type="HAMAP" id="MF_00362">
    <property type="entry name" value="Ribosomal_uL10"/>
    <property type="match status" value="1"/>
</dbReference>
<dbReference type="GO" id="GO:0005840">
    <property type="term" value="C:ribosome"/>
    <property type="evidence" value="ECO:0007669"/>
    <property type="project" value="UniProtKB-KW"/>
</dbReference>
<dbReference type="InterPro" id="IPR047865">
    <property type="entry name" value="Ribosomal_uL10_bac_type"/>
</dbReference>
<protein>
    <recommendedName>
        <fullName evidence="4 5">Large ribosomal subunit protein uL10</fullName>
    </recommendedName>
</protein>
<dbReference type="CDD" id="cd05797">
    <property type="entry name" value="Ribosomal_L10"/>
    <property type="match status" value="1"/>
</dbReference>
<evidence type="ECO:0000256" key="5">
    <source>
        <dbReference type="HAMAP-Rule" id="MF_00362"/>
    </source>
</evidence>
<dbReference type="PANTHER" id="PTHR11560">
    <property type="entry name" value="39S RIBOSOMAL PROTEIN L10, MITOCHONDRIAL"/>
    <property type="match status" value="1"/>
</dbReference>
<comment type="subunit">
    <text evidence="5">Part of the ribosomal stalk of the 50S ribosomal subunit. The N-terminus interacts with L11 and the large rRNA to form the base of the stalk. The C-terminus forms an elongated spine to which L12 dimers bind in a sequential fashion forming a multimeric L10(L12)X complex.</text>
</comment>
<keyword evidence="5" id="KW-0699">rRNA-binding</keyword>
<keyword evidence="3 5" id="KW-0687">Ribonucleoprotein</keyword>
<accession>A0A0G1XY09</accession>
<evidence type="ECO:0000256" key="2">
    <source>
        <dbReference type="ARBA" id="ARBA00022980"/>
    </source>
</evidence>
<dbReference type="InterPro" id="IPR043141">
    <property type="entry name" value="Ribosomal_uL10-like_sf"/>
</dbReference>
<dbReference type="GO" id="GO:1990904">
    <property type="term" value="C:ribonucleoprotein complex"/>
    <property type="evidence" value="ECO:0007669"/>
    <property type="project" value="UniProtKB-KW"/>
</dbReference>
<dbReference type="AlphaFoldDB" id="A0A0G1XY09"/>
<dbReference type="Pfam" id="PF00466">
    <property type="entry name" value="Ribosomal_L10"/>
    <property type="match status" value="1"/>
</dbReference>
<evidence type="ECO:0000313" key="6">
    <source>
        <dbReference type="EMBL" id="KKW35790.1"/>
    </source>
</evidence>
<keyword evidence="2 5" id="KW-0689">Ribosomal protein</keyword>
<dbReference type="NCBIfam" id="NF000955">
    <property type="entry name" value="PRK00099.1-1"/>
    <property type="match status" value="1"/>
</dbReference>
<comment type="function">
    <text evidence="5">Forms part of the ribosomal stalk, playing a central role in the interaction of the ribosome with GTP-bound translation factors.</text>
</comment>
<reference evidence="6 7" key="1">
    <citation type="journal article" date="2015" name="Nature">
        <title>rRNA introns, odd ribosomes, and small enigmatic genomes across a large radiation of phyla.</title>
        <authorList>
            <person name="Brown C.T."/>
            <person name="Hug L.A."/>
            <person name="Thomas B.C."/>
            <person name="Sharon I."/>
            <person name="Castelle C.J."/>
            <person name="Singh A."/>
            <person name="Wilkins M.J."/>
            <person name="Williams K.H."/>
            <person name="Banfield J.F."/>
        </authorList>
    </citation>
    <scope>NUCLEOTIDE SEQUENCE [LARGE SCALE GENOMIC DNA]</scope>
</reference>
<organism evidence="6 7">
    <name type="scientific">Candidatus Adlerbacteria bacterium GW2011_GWA1_54_10</name>
    <dbReference type="NCBI Taxonomy" id="1618605"/>
    <lineage>
        <taxon>Bacteria</taxon>
        <taxon>Candidatus Adleribacteriota</taxon>
    </lineage>
</organism>
<comment type="caution">
    <text evidence="6">The sequence shown here is derived from an EMBL/GenBank/DDBJ whole genome shotgun (WGS) entry which is preliminary data.</text>
</comment>
<dbReference type="Gene3D" id="6.10.250.290">
    <property type="match status" value="1"/>
</dbReference>
<dbReference type="SUPFAM" id="SSF160369">
    <property type="entry name" value="Ribosomal protein L10-like"/>
    <property type="match status" value="1"/>
</dbReference>
<dbReference type="EMBL" id="LCRO01000003">
    <property type="protein sequence ID" value="KKW35790.1"/>
    <property type="molecule type" value="Genomic_DNA"/>
</dbReference>